<protein>
    <recommendedName>
        <fullName evidence="3">Heparan-alpha-glucosaminide N-acetyltransferase catalytic domain-containing protein</fullName>
    </recommendedName>
</protein>
<proteinExistence type="predicted"/>
<comment type="caution">
    <text evidence="4">The sequence shown here is derived from an EMBL/GenBank/DDBJ whole genome shotgun (WGS) entry which is preliminary data.</text>
</comment>
<evidence type="ECO:0000259" key="3">
    <source>
        <dbReference type="Pfam" id="PF07786"/>
    </source>
</evidence>
<accession>A0A9Q1KJB4</accession>
<feature type="transmembrane region" description="Helical" evidence="2">
    <location>
        <begin position="104"/>
        <end position="125"/>
    </location>
</feature>
<sequence>MQFSVGTAMENRENRTPLLENSPSPPSQRVRDLESEIVPFFPPLSEAEKDGSPPLGATEAPLENRRLVSLDVFRGLTIALMILVDDAGGAFPSLNHSPWFGVTIADFVMPFFLFIVGVSIGLVFKKIPNKSTATKKVIMRAVTLFLLGILLQGGFFHGRKDLTYGVDMKKIRWLGVLQRISIGYLLASISEIWLVKNVAVDSALAFARRYYIQWLSTVLICVVYVCLLYGIYVPTWKYELQATKSKMFISSIQTLLDKLVRCTRQTHVAKRLGEVRIFLR</sequence>
<evidence type="ECO:0000256" key="1">
    <source>
        <dbReference type="SAM" id="MobiDB-lite"/>
    </source>
</evidence>
<dbReference type="PANTHER" id="PTHR31061">
    <property type="entry name" value="LD22376P"/>
    <property type="match status" value="1"/>
</dbReference>
<reference evidence="4" key="1">
    <citation type="submission" date="2022-04" db="EMBL/GenBank/DDBJ databases">
        <title>Carnegiea gigantea Genome sequencing and assembly v2.</title>
        <authorList>
            <person name="Copetti D."/>
            <person name="Sanderson M.J."/>
            <person name="Burquez A."/>
            <person name="Wojciechowski M.F."/>
        </authorList>
    </citation>
    <scope>NUCLEOTIDE SEQUENCE</scope>
    <source>
        <strain evidence="4">SGP5-SGP5p</strain>
        <tissue evidence="4">Aerial part</tissue>
    </source>
</reference>
<dbReference type="InterPro" id="IPR012429">
    <property type="entry name" value="HGSNAT_cat"/>
</dbReference>
<evidence type="ECO:0000256" key="2">
    <source>
        <dbReference type="SAM" id="Phobius"/>
    </source>
</evidence>
<feature type="domain" description="Heparan-alpha-glucosaminide N-acetyltransferase catalytic" evidence="3">
    <location>
        <begin position="66"/>
        <end position="213"/>
    </location>
</feature>
<dbReference type="EMBL" id="JAKOGI010000109">
    <property type="protein sequence ID" value="KAJ8443995.1"/>
    <property type="molecule type" value="Genomic_DNA"/>
</dbReference>
<dbReference type="Proteomes" id="UP001153076">
    <property type="component" value="Unassembled WGS sequence"/>
</dbReference>
<feature type="region of interest" description="Disordered" evidence="1">
    <location>
        <begin position="1"/>
        <end position="30"/>
    </location>
</feature>
<organism evidence="4 5">
    <name type="scientific">Carnegiea gigantea</name>
    <dbReference type="NCBI Taxonomy" id="171969"/>
    <lineage>
        <taxon>Eukaryota</taxon>
        <taxon>Viridiplantae</taxon>
        <taxon>Streptophyta</taxon>
        <taxon>Embryophyta</taxon>
        <taxon>Tracheophyta</taxon>
        <taxon>Spermatophyta</taxon>
        <taxon>Magnoliopsida</taxon>
        <taxon>eudicotyledons</taxon>
        <taxon>Gunneridae</taxon>
        <taxon>Pentapetalae</taxon>
        <taxon>Caryophyllales</taxon>
        <taxon>Cactineae</taxon>
        <taxon>Cactaceae</taxon>
        <taxon>Cactoideae</taxon>
        <taxon>Echinocereeae</taxon>
        <taxon>Carnegiea</taxon>
    </lineage>
</organism>
<evidence type="ECO:0000313" key="5">
    <source>
        <dbReference type="Proteomes" id="UP001153076"/>
    </source>
</evidence>
<dbReference type="AlphaFoldDB" id="A0A9Q1KJB4"/>
<keyword evidence="5" id="KW-1185">Reference proteome</keyword>
<evidence type="ECO:0000313" key="4">
    <source>
        <dbReference type="EMBL" id="KAJ8443995.1"/>
    </source>
</evidence>
<dbReference type="PANTHER" id="PTHR31061:SF23">
    <property type="entry name" value="OS05G0155700 PROTEIN"/>
    <property type="match status" value="1"/>
</dbReference>
<keyword evidence="2" id="KW-0812">Transmembrane</keyword>
<feature type="transmembrane region" description="Helical" evidence="2">
    <location>
        <begin position="176"/>
        <end position="199"/>
    </location>
</feature>
<gene>
    <name evidence="4" type="ORF">Cgig2_020841</name>
</gene>
<dbReference type="Pfam" id="PF07786">
    <property type="entry name" value="HGSNAT_cat"/>
    <property type="match status" value="1"/>
</dbReference>
<name>A0A9Q1KJB4_9CARY</name>
<feature type="transmembrane region" description="Helical" evidence="2">
    <location>
        <begin position="211"/>
        <end position="232"/>
    </location>
</feature>
<keyword evidence="2" id="KW-1133">Transmembrane helix</keyword>
<feature type="transmembrane region" description="Helical" evidence="2">
    <location>
        <begin position="137"/>
        <end position="156"/>
    </location>
</feature>
<keyword evidence="2" id="KW-0472">Membrane</keyword>
<dbReference type="OrthoDB" id="2149840at2759"/>